<accession>A0ABW8KJ45</accession>
<keyword evidence="3" id="KW-1133">Transmembrane helix</keyword>
<dbReference type="InterPro" id="IPR007492">
    <property type="entry name" value="LytTR_DNA-bd_dom"/>
</dbReference>
<dbReference type="Proteomes" id="UP001620397">
    <property type="component" value="Unassembled WGS sequence"/>
</dbReference>
<proteinExistence type="predicted"/>
<keyword evidence="3" id="KW-0812">Transmembrane</keyword>
<keyword evidence="1" id="KW-0902">Two-component regulatory system</keyword>
<organism evidence="5 6">
    <name type="scientific">Dyella agri</name>
    <dbReference type="NCBI Taxonomy" id="1926869"/>
    <lineage>
        <taxon>Bacteria</taxon>
        <taxon>Pseudomonadati</taxon>
        <taxon>Pseudomonadota</taxon>
        <taxon>Gammaproteobacteria</taxon>
        <taxon>Lysobacterales</taxon>
        <taxon>Rhodanobacteraceae</taxon>
        <taxon>Dyella</taxon>
    </lineage>
</organism>
<evidence type="ECO:0000313" key="5">
    <source>
        <dbReference type="EMBL" id="MFK2932169.1"/>
    </source>
</evidence>
<protein>
    <submittedName>
        <fullName evidence="5">LytTR family transcriptional regulator</fullName>
    </submittedName>
</protein>
<dbReference type="EMBL" id="JADIKL010000009">
    <property type="protein sequence ID" value="MFK2932169.1"/>
    <property type="molecule type" value="Genomic_DNA"/>
</dbReference>
<evidence type="ECO:0000259" key="4">
    <source>
        <dbReference type="PROSITE" id="PS50930"/>
    </source>
</evidence>
<feature type="transmembrane region" description="Helical" evidence="3">
    <location>
        <begin position="60"/>
        <end position="85"/>
    </location>
</feature>
<name>A0ABW8KJ45_9GAMM</name>
<feature type="region of interest" description="Disordered" evidence="2">
    <location>
        <begin position="147"/>
        <end position="167"/>
    </location>
</feature>
<reference evidence="5 6" key="1">
    <citation type="submission" date="2020-10" db="EMBL/GenBank/DDBJ databases">
        <title>Phylogeny of dyella-like bacteria.</title>
        <authorList>
            <person name="Fu J."/>
        </authorList>
    </citation>
    <scope>NUCLEOTIDE SEQUENCE [LARGE SCALE GENOMIC DNA]</scope>
    <source>
        <strain evidence="5 6">DKC-1</strain>
    </source>
</reference>
<dbReference type="SMART" id="SM00850">
    <property type="entry name" value="LytTR"/>
    <property type="match status" value="1"/>
</dbReference>
<dbReference type="Pfam" id="PF04397">
    <property type="entry name" value="LytTR"/>
    <property type="match status" value="1"/>
</dbReference>
<evidence type="ECO:0000256" key="3">
    <source>
        <dbReference type="SAM" id="Phobius"/>
    </source>
</evidence>
<feature type="domain" description="HTH LytTR-type" evidence="4">
    <location>
        <begin position="182"/>
        <end position="283"/>
    </location>
</feature>
<dbReference type="PROSITE" id="PS50930">
    <property type="entry name" value="HTH_LYTTR"/>
    <property type="match status" value="1"/>
</dbReference>
<evidence type="ECO:0000256" key="1">
    <source>
        <dbReference type="ARBA" id="ARBA00023012"/>
    </source>
</evidence>
<dbReference type="Gene3D" id="2.40.50.1020">
    <property type="entry name" value="LytTr DNA-binding domain"/>
    <property type="match status" value="1"/>
</dbReference>
<evidence type="ECO:0000313" key="6">
    <source>
        <dbReference type="Proteomes" id="UP001620397"/>
    </source>
</evidence>
<keyword evidence="6" id="KW-1185">Reference proteome</keyword>
<gene>
    <name evidence="5" type="ORF">ISP14_15395</name>
</gene>
<dbReference type="PANTHER" id="PTHR37299:SF1">
    <property type="entry name" value="STAGE 0 SPORULATION PROTEIN A HOMOLOG"/>
    <property type="match status" value="1"/>
</dbReference>
<sequence>MAIVGVFVAYTVTIRLAMGLDLAGCLLGGAANTIPVVIFGVAVRRIVAQRLVGRPAGTQLVAHLLLCAAFTALSYLLLIVLLGLFNGAGPDGFVVRPFSLSGAAWQSLENVTTYALIAAVSYLQVPDRAHLALRRASAGDGAATAIATSPTSAAEEGRAGSLGASAAESEARTDGSLSRYFVRIGDELRPLDMDTVVSIGGADDYAEVRTQSGKHLVRVTLAEFAKSLDPAKYVRVHRSWIVNTHRIARAEPAGGGRLLLHMENGQTISTSRDGAKLLRNRVI</sequence>
<keyword evidence="3" id="KW-0472">Membrane</keyword>
<evidence type="ECO:0000256" key="2">
    <source>
        <dbReference type="SAM" id="MobiDB-lite"/>
    </source>
</evidence>
<dbReference type="PANTHER" id="PTHR37299">
    <property type="entry name" value="TRANSCRIPTIONAL REGULATOR-RELATED"/>
    <property type="match status" value="1"/>
</dbReference>
<comment type="caution">
    <text evidence="5">The sequence shown here is derived from an EMBL/GenBank/DDBJ whole genome shotgun (WGS) entry which is preliminary data.</text>
</comment>
<feature type="transmembrane region" description="Helical" evidence="3">
    <location>
        <begin position="29"/>
        <end position="48"/>
    </location>
</feature>
<dbReference type="InterPro" id="IPR046947">
    <property type="entry name" value="LytR-like"/>
</dbReference>